<dbReference type="Proteomes" id="UP000823749">
    <property type="component" value="Chromosome 13"/>
</dbReference>
<protein>
    <submittedName>
        <fullName evidence="3">Uncharacterized protein</fullName>
    </submittedName>
</protein>
<gene>
    <name evidence="3" type="ORF">RHGRI_036830</name>
</gene>
<evidence type="ECO:0000313" key="4">
    <source>
        <dbReference type="Proteomes" id="UP000823749"/>
    </source>
</evidence>
<sequence length="273" mass="31191">MGQHCCSLCTLSTNPVFRPLTCAVNSAARSLTRTSMTVHICNRPPMLSKHHPMMGALMWLTRRHRDLHQIFHFTTSDFRCHFHIHEDVIYLGHVHHGETGRMYEANVDDVGYRLVALYTPFREDGVEGQPVSVSTDQIAVEPDILKEVKQKLDLGSVKFEALCDKDRSPKKVPGLGSLERRILEVNRKRIKVVKPGSKTSFPTTEIRGTYAPPFHVELFRNDQHRIRIVVDSENEVDLLVQTRHLRDVVVLVIRGLAQRFNSTSLNTLLKIEN</sequence>
<dbReference type="Pfam" id="PF23218">
    <property type="entry name" value="PH_AIR9"/>
    <property type="match status" value="1"/>
</dbReference>
<organism evidence="3 4">
    <name type="scientific">Rhododendron griersonianum</name>
    <dbReference type="NCBI Taxonomy" id="479676"/>
    <lineage>
        <taxon>Eukaryota</taxon>
        <taxon>Viridiplantae</taxon>
        <taxon>Streptophyta</taxon>
        <taxon>Embryophyta</taxon>
        <taxon>Tracheophyta</taxon>
        <taxon>Spermatophyta</taxon>
        <taxon>Magnoliopsida</taxon>
        <taxon>eudicotyledons</taxon>
        <taxon>Gunneridae</taxon>
        <taxon>Pentapetalae</taxon>
        <taxon>asterids</taxon>
        <taxon>Ericales</taxon>
        <taxon>Ericaceae</taxon>
        <taxon>Ericoideae</taxon>
        <taxon>Rhodoreae</taxon>
        <taxon>Rhododendron</taxon>
    </lineage>
</organism>
<dbReference type="PANTHER" id="PTHR31149">
    <property type="entry name" value="EXPRESSED PROTEIN"/>
    <property type="match status" value="1"/>
</dbReference>
<evidence type="ECO:0000313" key="3">
    <source>
        <dbReference type="EMBL" id="KAG5515922.1"/>
    </source>
</evidence>
<dbReference type="GO" id="GO:0009506">
    <property type="term" value="C:plasmodesma"/>
    <property type="evidence" value="ECO:0007669"/>
    <property type="project" value="TreeGrafter"/>
</dbReference>
<evidence type="ECO:0000259" key="2">
    <source>
        <dbReference type="Pfam" id="PF23218"/>
    </source>
</evidence>
<reference evidence="3 4" key="1">
    <citation type="submission" date="2020-08" db="EMBL/GenBank/DDBJ databases">
        <title>Plant Genome Project.</title>
        <authorList>
            <person name="Zhang R.-G."/>
        </authorList>
    </citation>
    <scope>NUCLEOTIDE SEQUENCE [LARGE SCALE GENOMIC DNA]</scope>
    <source>
        <strain evidence="3">WSP0</strain>
        <tissue evidence="3">Leaf</tissue>
    </source>
</reference>
<comment type="caution">
    <text evidence="3">The sequence shown here is derived from an EMBL/GenBank/DDBJ whole genome shotgun (WGS) entry which is preliminary data.</text>
</comment>
<accession>A0AAV6HTA5</accession>
<evidence type="ECO:0000259" key="1">
    <source>
        <dbReference type="Pfam" id="PF23197"/>
    </source>
</evidence>
<dbReference type="GO" id="GO:0005886">
    <property type="term" value="C:plasma membrane"/>
    <property type="evidence" value="ECO:0007669"/>
    <property type="project" value="TreeGrafter"/>
</dbReference>
<dbReference type="Pfam" id="PF23197">
    <property type="entry name" value="IG_AIR9"/>
    <property type="match status" value="1"/>
</dbReference>
<dbReference type="InterPro" id="IPR056284">
    <property type="entry name" value="AIR9-like_A9"/>
</dbReference>
<dbReference type="InterPro" id="IPR056287">
    <property type="entry name" value="PH_AIR9"/>
</dbReference>
<feature type="domain" description="AIR9-like A9" evidence="1">
    <location>
        <begin position="97"/>
        <end position="135"/>
    </location>
</feature>
<dbReference type="PANTHER" id="PTHR31149:SF11">
    <property type="entry name" value="187-KDA MICROTUBULE-ASSOCIATED PROTEIN AIR9"/>
    <property type="match status" value="1"/>
</dbReference>
<name>A0AAV6HTA5_9ERIC</name>
<proteinExistence type="predicted"/>
<dbReference type="AlphaFoldDB" id="A0AAV6HTA5"/>
<dbReference type="EMBL" id="JACTNZ010000013">
    <property type="protein sequence ID" value="KAG5515922.1"/>
    <property type="molecule type" value="Genomic_DNA"/>
</dbReference>
<feature type="domain" description="AIR9 PH-like" evidence="2">
    <location>
        <begin position="164"/>
        <end position="260"/>
    </location>
</feature>
<keyword evidence="4" id="KW-1185">Reference proteome</keyword>